<evidence type="ECO:0000313" key="2">
    <source>
        <dbReference type="EMBL" id="RCK48063.1"/>
    </source>
</evidence>
<proteinExistence type="predicted"/>
<dbReference type="AlphaFoldDB" id="A0A367X317"/>
<dbReference type="EMBL" id="JPWJ01000009">
    <property type="protein sequence ID" value="RCK48063.1"/>
    <property type="molecule type" value="Genomic_DNA"/>
</dbReference>
<organism evidence="2 3">
    <name type="scientific">Thalassospira xiamenensis</name>
    <dbReference type="NCBI Taxonomy" id="220697"/>
    <lineage>
        <taxon>Bacteria</taxon>
        <taxon>Pseudomonadati</taxon>
        <taxon>Pseudomonadota</taxon>
        <taxon>Alphaproteobacteria</taxon>
        <taxon>Rhodospirillales</taxon>
        <taxon>Thalassospiraceae</taxon>
        <taxon>Thalassospira</taxon>
    </lineage>
</organism>
<gene>
    <name evidence="2" type="ORF">TH44_16120</name>
</gene>
<reference evidence="2 3" key="1">
    <citation type="submission" date="2014-07" db="EMBL/GenBank/DDBJ databases">
        <title>Draft genome sequence of Thalassospira xiamenensis IB13.</title>
        <authorList>
            <person name="Lai Q."/>
            <person name="Shao Z."/>
        </authorList>
    </citation>
    <scope>NUCLEOTIDE SEQUENCE [LARGE SCALE GENOMIC DNA]</scope>
    <source>
        <strain evidence="2 3">IB13</strain>
    </source>
</reference>
<evidence type="ECO:0000313" key="3">
    <source>
        <dbReference type="Proteomes" id="UP000252266"/>
    </source>
</evidence>
<evidence type="ECO:0000256" key="1">
    <source>
        <dbReference type="SAM" id="MobiDB-lite"/>
    </source>
</evidence>
<sequence>MLAGSKPMAMFYDAVLYCAHLPDTDFAPTLQTAPSSATKKSFRCSATPKSTKSVTCFSPFPAKNGASRTPWK</sequence>
<accession>A0A367X317</accession>
<feature type="region of interest" description="Disordered" evidence="1">
    <location>
        <begin position="49"/>
        <end position="72"/>
    </location>
</feature>
<name>A0A367X317_9PROT</name>
<protein>
    <submittedName>
        <fullName evidence="2">Uncharacterized protein</fullName>
    </submittedName>
</protein>
<dbReference type="Proteomes" id="UP000252266">
    <property type="component" value="Unassembled WGS sequence"/>
</dbReference>
<comment type="caution">
    <text evidence="2">The sequence shown here is derived from an EMBL/GenBank/DDBJ whole genome shotgun (WGS) entry which is preliminary data.</text>
</comment>